<gene>
    <name evidence="7" type="ORF">BCR34DRAFT_594447</name>
</gene>
<sequence>MIGLSLATAASSLVSLAPTNSNPSTGLFHVGYLHEGGSGATTDDLVTYIDLNPNSAPFIRARGINDPIAVFDGSVIPTGINGTPTLLYTSVSYLPIQWTIKYTKDSETQSLAIARDRGRNFTKLRHGPVIPGPPFAVNVTGFRDPYVFQSPEFDQQLQSNEGTWYNIISGGVHASQKSGAPDRFISYLWLTENFYGALNFPTLQQNWSSSLLLPRELSVGYIENVADNALSREKGSWRIDSENSDAKTVTLATLQQTIAREPLAAMKANARAIITQSGGGISTTTPFENSPKSKYYVMSASISFPSSSRSNADLKAGFRILSGDHEHTDIYYQFSNESIIIIRSASSAALATTPGIDARNEVGKLGLFDISCNCYG</sequence>
<evidence type="ECO:0000256" key="1">
    <source>
        <dbReference type="ARBA" id="ARBA00009902"/>
    </source>
</evidence>
<dbReference type="InterPro" id="IPR023296">
    <property type="entry name" value="Glyco_hydro_beta-prop_sf"/>
</dbReference>
<dbReference type="Pfam" id="PF00251">
    <property type="entry name" value="Glyco_hydro_32N"/>
    <property type="match status" value="1"/>
</dbReference>
<dbReference type="AlphaFoldDB" id="A0A1Y1Y900"/>
<evidence type="ECO:0000259" key="6">
    <source>
        <dbReference type="Pfam" id="PF08244"/>
    </source>
</evidence>
<feature type="domain" description="Glycosyl hydrolase family 32 C-terminal" evidence="6">
    <location>
        <begin position="288"/>
        <end position="363"/>
    </location>
</feature>
<comment type="caution">
    <text evidence="7">The sequence shown here is derived from an EMBL/GenBank/DDBJ whole genome shotgun (WGS) entry which is preliminary data.</text>
</comment>
<dbReference type="InterPro" id="IPR013189">
    <property type="entry name" value="Glyco_hydro_32_C"/>
</dbReference>
<dbReference type="STRING" id="1231657.A0A1Y1Y900"/>
<dbReference type="SMART" id="SM00640">
    <property type="entry name" value="Glyco_32"/>
    <property type="match status" value="1"/>
</dbReference>
<evidence type="ECO:0000313" key="8">
    <source>
        <dbReference type="Proteomes" id="UP000193144"/>
    </source>
</evidence>
<reference evidence="7 8" key="1">
    <citation type="submission" date="2016-07" db="EMBL/GenBank/DDBJ databases">
        <title>Pervasive Adenine N6-methylation of Active Genes in Fungi.</title>
        <authorList>
            <consortium name="DOE Joint Genome Institute"/>
            <person name="Mondo S.J."/>
            <person name="Dannebaum R.O."/>
            <person name="Kuo R.C."/>
            <person name="Labutti K."/>
            <person name="Haridas S."/>
            <person name="Kuo A."/>
            <person name="Salamov A."/>
            <person name="Ahrendt S.R."/>
            <person name="Lipzen A."/>
            <person name="Sullivan W."/>
            <person name="Andreopoulos W.B."/>
            <person name="Clum A."/>
            <person name="Lindquist E."/>
            <person name="Daum C."/>
            <person name="Ramamoorthy G.K."/>
            <person name="Gryganskyi A."/>
            <person name="Culley D."/>
            <person name="Magnuson J.K."/>
            <person name="James T.Y."/>
            <person name="O'Malley M.A."/>
            <person name="Stajich J.E."/>
            <person name="Spatafora J.W."/>
            <person name="Visel A."/>
            <person name="Grigoriev I.V."/>
        </authorList>
    </citation>
    <scope>NUCLEOTIDE SEQUENCE [LARGE SCALE GENOMIC DNA]</scope>
    <source>
        <strain evidence="7 8">CBS 115471</strain>
    </source>
</reference>
<evidence type="ECO:0000259" key="5">
    <source>
        <dbReference type="Pfam" id="PF00251"/>
    </source>
</evidence>
<evidence type="ECO:0000313" key="7">
    <source>
        <dbReference type="EMBL" id="ORX94365.1"/>
    </source>
</evidence>
<dbReference type="PANTHER" id="PTHR42800">
    <property type="entry name" value="EXOINULINASE INUD (AFU_ORTHOLOGUE AFUA_5G00480)"/>
    <property type="match status" value="1"/>
</dbReference>
<keyword evidence="2 4" id="KW-0378">Hydrolase</keyword>
<dbReference type="GO" id="GO:0005737">
    <property type="term" value="C:cytoplasm"/>
    <property type="evidence" value="ECO:0007669"/>
    <property type="project" value="TreeGrafter"/>
</dbReference>
<evidence type="ECO:0000256" key="3">
    <source>
        <dbReference type="ARBA" id="ARBA00023295"/>
    </source>
</evidence>
<proteinExistence type="inferred from homology"/>
<dbReference type="SUPFAM" id="SSF75005">
    <property type="entry name" value="Arabinanase/levansucrase/invertase"/>
    <property type="match status" value="1"/>
</dbReference>
<keyword evidence="3 4" id="KW-0326">Glycosidase</keyword>
<dbReference type="InterPro" id="IPR013148">
    <property type="entry name" value="Glyco_hydro_32_N"/>
</dbReference>
<accession>A0A1Y1Y900</accession>
<comment type="similarity">
    <text evidence="1 4">Belongs to the glycosyl hydrolase 32 family.</text>
</comment>
<dbReference type="OrthoDB" id="202537at2759"/>
<protein>
    <submittedName>
        <fullName evidence="7">Glycosyl hydrolase</fullName>
    </submittedName>
</protein>
<keyword evidence="8" id="KW-1185">Reference proteome</keyword>
<dbReference type="GO" id="GO:0005987">
    <property type="term" value="P:sucrose catabolic process"/>
    <property type="evidence" value="ECO:0007669"/>
    <property type="project" value="TreeGrafter"/>
</dbReference>
<dbReference type="Pfam" id="PF08244">
    <property type="entry name" value="Glyco_hydro_32C"/>
    <property type="match status" value="1"/>
</dbReference>
<dbReference type="InterPro" id="IPR001362">
    <property type="entry name" value="Glyco_hydro_32"/>
</dbReference>
<evidence type="ECO:0000256" key="4">
    <source>
        <dbReference type="RuleBase" id="RU362110"/>
    </source>
</evidence>
<dbReference type="Proteomes" id="UP000193144">
    <property type="component" value="Unassembled WGS sequence"/>
</dbReference>
<evidence type="ECO:0000256" key="2">
    <source>
        <dbReference type="ARBA" id="ARBA00022801"/>
    </source>
</evidence>
<dbReference type="Gene3D" id="2.60.120.560">
    <property type="entry name" value="Exo-inulinase, domain 1"/>
    <property type="match status" value="1"/>
</dbReference>
<organism evidence="7 8">
    <name type="scientific">Clohesyomyces aquaticus</name>
    <dbReference type="NCBI Taxonomy" id="1231657"/>
    <lineage>
        <taxon>Eukaryota</taxon>
        <taxon>Fungi</taxon>
        <taxon>Dikarya</taxon>
        <taxon>Ascomycota</taxon>
        <taxon>Pezizomycotina</taxon>
        <taxon>Dothideomycetes</taxon>
        <taxon>Pleosporomycetidae</taxon>
        <taxon>Pleosporales</taxon>
        <taxon>Lindgomycetaceae</taxon>
        <taxon>Clohesyomyces</taxon>
    </lineage>
</organism>
<dbReference type="PANTHER" id="PTHR42800:SF3">
    <property type="entry name" value="GLYCOSYL HYDROLASE FAMILY 32 N-TERMINAL DOMAIN-CONTAINING PROTEIN"/>
    <property type="match status" value="1"/>
</dbReference>
<feature type="domain" description="Glycosyl hydrolase family 32 N-terminal" evidence="5">
    <location>
        <begin position="40"/>
        <end position="149"/>
    </location>
</feature>
<dbReference type="Gene3D" id="2.115.10.20">
    <property type="entry name" value="Glycosyl hydrolase domain, family 43"/>
    <property type="match status" value="2"/>
</dbReference>
<dbReference type="EMBL" id="MCFA01000311">
    <property type="protein sequence ID" value="ORX94365.1"/>
    <property type="molecule type" value="Genomic_DNA"/>
</dbReference>
<name>A0A1Y1Y900_9PLEO</name>
<dbReference type="GO" id="GO:0004575">
    <property type="term" value="F:sucrose alpha-glucosidase activity"/>
    <property type="evidence" value="ECO:0007669"/>
    <property type="project" value="TreeGrafter"/>
</dbReference>